<dbReference type="Proteomes" id="UP000822688">
    <property type="component" value="Chromosome 5"/>
</dbReference>
<accession>A0A8T0I1Q1</accession>
<comment type="caution">
    <text evidence="2">The sequence shown here is derived from an EMBL/GenBank/DDBJ whole genome shotgun (WGS) entry which is preliminary data.</text>
</comment>
<dbReference type="PANTHER" id="PTHR31859:SF1">
    <property type="entry name" value="TETRATRICOPEPTIDE REPEAT PROTEIN 39C"/>
    <property type="match status" value="1"/>
</dbReference>
<gene>
    <name evidence="2" type="ORF">KC19_5G151600</name>
</gene>
<name>A0A8T0I1Q1_CERPU</name>
<evidence type="ECO:0000256" key="1">
    <source>
        <dbReference type="SAM" id="MobiDB-lite"/>
    </source>
</evidence>
<reference evidence="2" key="1">
    <citation type="submission" date="2020-06" db="EMBL/GenBank/DDBJ databases">
        <title>WGS assembly of Ceratodon purpureus strain R40.</title>
        <authorList>
            <person name="Carey S.B."/>
            <person name="Jenkins J."/>
            <person name="Shu S."/>
            <person name="Lovell J.T."/>
            <person name="Sreedasyam A."/>
            <person name="Maumus F."/>
            <person name="Tiley G.P."/>
            <person name="Fernandez-Pozo N."/>
            <person name="Barry K."/>
            <person name="Chen C."/>
            <person name="Wang M."/>
            <person name="Lipzen A."/>
            <person name="Daum C."/>
            <person name="Saski C.A."/>
            <person name="Payton A.C."/>
            <person name="Mcbreen J.C."/>
            <person name="Conrad R.E."/>
            <person name="Kollar L.M."/>
            <person name="Olsson S."/>
            <person name="Huttunen S."/>
            <person name="Landis J.B."/>
            <person name="Wickett N.J."/>
            <person name="Johnson M.G."/>
            <person name="Rensing S.A."/>
            <person name="Grimwood J."/>
            <person name="Schmutz J."/>
            <person name="Mcdaniel S.F."/>
        </authorList>
    </citation>
    <scope>NUCLEOTIDE SEQUENCE</scope>
    <source>
        <strain evidence="2">R40</strain>
    </source>
</reference>
<protein>
    <submittedName>
        <fullName evidence="2">Uncharacterized protein</fullName>
    </submittedName>
</protein>
<keyword evidence="3" id="KW-1185">Reference proteome</keyword>
<feature type="compositionally biased region" description="Acidic residues" evidence="1">
    <location>
        <begin position="625"/>
        <end position="638"/>
    </location>
</feature>
<dbReference type="InterPro" id="IPR019412">
    <property type="entry name" value="IML2/TPR_39"/>
</dbReference>
<organism evidence="2 3">
    <name type="scientific">Ceratodon purpureus</name>
    <name type="common">Fire moss</name>
    <name type="synonym">Dicranum purpureum</name>
    <dbReference type="NCBI Taxonomy" id="3225"/>
    <lineage>
        <taxon>Eukaryota</taxon>
        <taxon>Viridiplantae</taxon>
        <taxon>Streptophyta</taxon>
        <taxon>Embryophyta</taxon>
        <taxon>Bryophyta</taxon>
        <taxon>Bryophytina</taxon>
        <taxon>Bryopsida</taxon>
        <taxon>Dicranidae</taxon>
        <taxon>Pseudoditrichales</taxon>
        <taxon>Ditrichaceae</taxon>
        <taxon>Ceratodon</taxon>
    </lineage>
</organism>
<dbReference type="Pfam" id="PF10300">
    <property type="entry name" value="Iml2-TPR_39"/>
    <property type="match status" value="1"/>
</dbReference>
<proteinExistence type="predicted"/>
<evidence type="ECO:0000313" key="3">
    <source>
        <dbReference type="Proteomes" id="UP000822688"/>
    </source>
</evidence>
<dbReference type="EMBL" id="CM026425">
    <property type="protein sequence ID" value="KAG0577370.1"/>
    <property type="molecule type" value="Genomic_DNA"/>
</dbReference>
<feature type="region of interest" description="Disordered" evidence="1">
    <location>
        <begin position="618"/>
        <end position="649"/>
    </location>
</feature>
<feature type="region of interest" description="Disordered" evidence="1">
    <location>
        <begin position="478"/>
        <end position="498"/>
    </location>
</feature>
<evidence type="ECO:0000313" key="2">
    <source>
        <dbReference type="EMBL" id="KAG0577370.1"/>
    </source>
</evidence>
<dbReference type="AlphaFoldDB" id="A0A8T0I1Q1"/>
<dbReference type="PANTHER" id="PTHR31859">
    <property type="entry name" value="TETRATRICOPEPTIDE REPEAT PROTEIN 39 FAMILY MEMBER"/>
    <property type="match status" value="1"/>
</dbReference>
<feature type="compositionally biased region" description="Acidic residues" evidence="1">
    <location>
        <begin position="489"/>
        <end position="498"/>
    </location>
</feature>
<sequence length="656" mass="73186">MGSLKGDGDGAAGVSLIQERHVSVDEACEEAEEALKLFLQGKFDEGEAFVEERVRTREKDPGLVPIFTHCHAVILFAKAGITGTEEDRRQATEMLKEAASKAREHIPKQGWVQSITTWGMGYFSSPKAQEITEEELSCRIIEAESTFLSAILCFFEESMAAFFRAALLTRTAIGGYRHCHSILKTQQAGSRSKHNVGAVKLGFGGFSLAISLLPPRVLRLLSVLGFPCDRAAGLDSIDQSLQGGGLRAPVGGVLLLSYHVILPSFFSIPQEREEHIASAERILEILHTNFPESFFLSFYRGRLQRLKRDLTGSFDSFMELEEKLKLPPDSKFFKLRHAWVYELGLSHMLQLEWKAAEKYWAELEQDSVWSKAFFAYLHGVCLAMCGEYKDAALRFAKVKGLMRGTISGRVLAEEQYALRKVKDHALDTEEGVQGLQGQISGVEFLYLWNSFPQMPATMLEGIVRIVEEAESGLNLLQNEAAGDEKGSEELSEDDEEEIPDDEHALCNLIKGTALRELGKIDDARTCLEFVREETCYVETELFLIPMAAYERALLLIIQHTEGASHDPSSVSDFQLLLEAKKELALAEGFKQDFNFLWRLLGRVHAARGAIQNLMGEERSKTVEATGDEEWKDSEEIDPSADTFGAPGSNDMFFDAL</sequence>